<evidence type="ECO:0000256" key="7">
    <source>
        <dbReference type="ARBA" id="ARBA00023141"/>
    </source>
</evidence>
<keyword evidence="8 9" id="KW-0413">Isomerase</keyword>
<feature type="domain" description="N-(5'phosphoribosyl) anthranilate isomerase (PRAI)" evidence="10">
    <location>
        <begin position="13"/>
        <end position="224"/>
    </location>
</feature>
<comment type="catalytic activity">
    <reaction evidence="1 9">
        <text>N-(5-phospho-beta-D-ribosyl)anthranilate = 1-(2-carboxyphenylamino)-1-deoxy-D-ribulose 5-phosphate</text>
        <dbReference type="Rhea" id="RHEA:21540"/>
        <dbReference type="ChEBI" id="CHEBI:18277"/>
        <dbReference type="ChEBI" id="CHEBI:58613"/>
        <dbReference type="EC" id="5.3.1.24"/>
    </reaction>
</comment>
<dbReference type="SUPFAM" id="SSF51366">
    <property type="entry name" value="Ribulose-phoshate binding barrel"/>
    <property type="match status" value="1"/>
</dbReference>
<evidence type="ECO:0000259" key="10">
    <source>
        <dbReference type="Pfam" id="PF00697"/>
    </source>
</evidence>
<keyword evidence="5 9" id="KW-0028">Amino-acid biosynthesis</keyword>
<dbReference type="Proteomes" id="UP000502248">
    <property type="component" value="Chromosome"/>
</dbReference>
<dbReference type="EMBL" id="CP051680">
    <property type="protein sequence ID" value="QJD82432.1"/>
    <property type="molecule type" value="Genomic_DNA"/>
</dbReference>
<dbReference type="CDD" id="cd00405">
    <property type="entry name" value="PRAI"/>
    <property type="match status" value="1"/>
</dbReference>
<dbReference type="UniPathway" id="UPA00035">
    <property type="reaction ID" value="UER00042"/>
</dbReference>
<evidence type="ECO:0000256" key="6">
    <source>
        <dbReference type="ARBA" id="ARBA00022822"/>
    </source>
</evidence>
<dbReference type="GO" id="GO:0000162">
    <property type="term" value="P:L-tryptophan biosynthetic process"/>
    <property type="evidence" value="ECO:0007669"/>
    <property type="project" value="UniProtKB-UniRule"/>
</dbReference>
<dbReference type="InterPro" id="IPR044643">
    <property type="entry name" value="TrpF_fam"/>
</dbReference>
<comment type="similarity">
    <text evidence="9">Belongs to the TrpF family.</text>
</comment>
<proteinExistence type="inferred from homology"/>
<evidence type="ECO:0000256" key="2">
    <source>
        <dbReference type="ARBA" id="ARBA00004664"/>
    </source>
</evidence>
<dbReference type="InterPro" id="IPR013785">
    <property type="entry name" value="Aldolase_TIM"/>
</dbReference>
<evidence type="ECO:0000313" key="11">
    <source>
        <dbReference type="EMBL" id="QJD82432.1"/>
    </source>
</evidence>
<keyword evidence="12" id="KW-1185">Reference proteome</keyword>
<dbReference type="InterPro" id="IPR001240">
    <property type="entry name" value="PRAI_dom"/>
</dbReference>
<evidence type="ECO:0000256" key="5">
    <source>
        <dbReference type="ARBA" id="ARBA00022605"/>
    </source>
</evidence>
<dbReference type="KEGG" id="cheb:HH215_04015"/>
<reference evidence="11 12" key="1">
    <citation type="submission" date="2020-04" db="EMBL/GenBank/DDBJ databases">
        <title>Genome sequencing of novel species.</title>
        <authorList>
            <person name="Heo J."/>
            <person name="Kim S.-J."/>
            <person name="Kim J.-S."/>
            <person name="Hong S.-B."/>
            <person name="Kwon S.-W."/>
        </authorList>
    </citation>
    <scope>NUCLEOTIDE SEQUENCE [LARGE SCALE GENOMIC DNA]</scope>
    <source>
        <strain evidence="11 12">MFER-1</strain>
    </source>
</reference>
<dbReference type="InterPro" id="IPR011060">
    <property type="entry name" value="RibuloseP-bd_barrel"/>
</dbReference>
<dbReference type="Gene3D" id="3.20.20.70">
    <property type="entry name" value="Aldolase class I"/>
    <property type="match status" value="1"/>
</dbReference>
<keyword evidence="6 9" id="KW-0822">Tryptophan biosynthesis</keyword>
<organism evidence="11 12">
    <name type="scientific">Cohnella herbarum</name>
    <dbReference type="NCBI Taxonomy" id="2728023"/>
    <lineage>
        <taxon>Bacteria</taxon>
        <taxon>Bacillati</taxon>
        <taxon>Bacillota</taxon>
        <taxon>Bacilli</taxon>
        <taxon>Bacillales</taxon>
        <taxon>Paenibacillaceae</taxon>
        <taxon>Cohnella</taxon>
    </lineage>
</organism>
<accession>A0A7Z2ZKT5</accession>
<evidence type="ECO:0000256" key="4">
    <source>
        <dbReference type="ARBA" id="ARBA00022272"/>
    </source>
</evidence>
<evidence type="ECO:0000256" key="3">
    <source>
        <dbReference type="ARBA" id="ARBA00012572"/>
    </source>
</evidence>
<dbReference type="PANTHER" id="PTHR42894">
    <property type="entry name" value="N-(5'-PHOSPHORIBOSYL)ANTHRANILATE ISOMERASE"/>
    <property type="match status" value="1"/>
</dbReference>
<dbReference type="GO" id="GO:0004640">
    <property type="term" value="F:phosphoribosylanthranilate isomerase activity"/>
    <property type="evidence" value="ECO:0007669"/>
    <property type="project" value="UniProtKB-UniRule"/>
</dbReference>
<dbReference type="Pfam" id="PF00697">
    <property type="entry name" value="PRAI"/>
    <property type="match status" value="1"/>
</dbReference>
<evidence type="ECO:0000256" key="1">
    <source>
        <dbReference type="ARBA" id="ARBA00001164"/>
    </source>
</evidence>
<dbReference type="AlphaFoldDB" id="A0A7Z2ZKT5"/>
<evidence type="ECO:0000256" key="9">
    <source>
        <dbReference type="HAMAP-Rule" id="MF_00135"/>
    </source>
</evidence>
<sequence length="229" mass="25021">MSDVQQPASVSKVKICGIKEEATLYGMKGLPVEYIGFMFARSKRQLTPRRAAELLEASRQVPMAEGKRPLAVGVFVNPTLEQLEETLTIVPLDVVQLHGDESPEFCREVRERFRVDVWRALPAIDDSVDPSFGTERLAAYKDAVSTILIDTAGGGTGIAFRWEVIPSYQEAAIRNGLQLFIAGGLNPDNAKELIATYHPDGVDLSSGVETDGVKDNAKIAAFVERVKST</sequence>
<comment type="pathway">
    <text evidence="2 9">Amino-acid biosynthesis; L-tryptophan biosynthesis; L-tryptophan from chorismate: step 3/5.</text>
</comment>
<dbReference type="RefSeq" id="WP_169278731.1">
    <property type="nucleotide sequence ID" value="NZ_CP051680.1"/>
</dbReference>
<dbReference type="EC" id="5.3.1.24" evidence="3 9"/>
<evidence type="ECO:0000256" key="8">
    <source>
        <dbReference type="ARBA" id="ARBA00023235"/>
    </source>
</evidence>
<protein>
    <recommendedName>
        <fullName evidence="4 9">N-(5'-phosphoribosyl)anthranilate isomerase</fullName>
        <shortName evidence="9">PRAI</shortName>
        <ecNumber evidence="3 9">5.3.1.24</ecNumber>
    </recommendedName>
</protein>
<keyword evidence="7 9" id="KW-0057">Aromatic amino acid biosynthesis</keyword>
<name>A0A7Z2ZKT5_9BACL</name>
<dbReference type="PANTHER" id="PTHR42894:SF1">
    <property type="entry name" value="N-(5'-PHOSPHORIBOSYL)ANTHRANILATE ISOMERASE"/>
    <property type="match status" value="1"/>
</dbReference>
<gene>
    <name evidence="9" type="primary">trpF</name>
    <name evidence="11" type="ORF">HH215_04015</name>
</gene>
<dbReference type="HAMAP" id="MF_00135">
    <property type="entry name" value="PRAI"/>
    <property type="match status" value="1"/>
</dbReference>
<evidence type="ECO:0000313" key="12">
    <source>
        <dbReference type="Proteomes" id="UP000502248"/>
    </source>
</evidence>